<dbReference type="AlphaFoldDB" id="A0A061QRI1"/>
<dbReference type="Gene3D" id="1.10.10.10">
    <property type="entry name" value="Winged helix-like DNA-binding domain superfamily/Winged helix DNA-binding domain"/>
    <property type="match status" value="1"/>
</dbReference>
<dbReference type="FunFam" id="1.10.10.10:FF:000146">
    <property type="entry name" value="PCI domain-containing protein 2 homolog"/>
    <property type="match status" value="1"/>
</dbReference>
<name>A0A061QRI1_9CHLO</name>
<proteinExistence type="inferred from homology"/>
<accession>A0A061QRI1</accession>
<dbReference type="GO" id="GO:0003723">
    <property type="term" value="F:RNA binding"/>
    <property type="evidence" value="ECO:0007669"/>
    <property type="project" value="InterPro"/>
</dbReference>
<protein>
    <submittedName>
        <fullName evidence="3">Pci domain-containing protein 2</fullName>
    </submittedName>
</protein>
<dbReference type="GO" id="GO:0016973">
    <property type="term" value="P:poly(A)+ mRNA export from nucleus"/>
    <property type="evidence" value="ECO:0007669"/>
    <property type="project" value="TreeGrafter"/>
</dbReference>
<dbReference type="EMBL" id="GBEZ01023638">
    <property type="protein sequence ID" value="JAC63262.1"/>
    <property type="molecule type" value="Transcribed_RNA"/>
</dbReference>
<dbReference type="GO" id="GO:0003690">
    <property type="term" value="F:double-stranded DNA binding"/>
    <property type="evidence" value="ECO:0007669"/>
    <property type="project" value="InterPro"/>
</dbReference>
<feature type="domain" description="PCI" evidence="2">
    <location>
        <begin position="213"/>
        <end position="399"/>
    </location>
</feature>
<dbReference type="SMART" id="SM00753">
    <property type="entry name" value="PAM"/>
    <property type="match status" value="1"/>
</dbReference>
<dbReference type="GO" id="GO:0006368">
    <property type="term" value="P:transcription elongation by RNA polymerase II"/>
    <property type="evidence" value="ECO:0007669"/>
    <property type="project" value="TreeGrafter"/>
</dbReference>
<evidence type="ECO:0000259" key="2">
    <source>
        <dbReference type="PROSITE" id="PS50250"/>
    </source>
</evidence>
<dbReference type="PROSITE" id="PS50250">
    <property type="entry name" value="PCI"/>
    <property type="match status" value="1"/>
</dbReference>
<dbReference type="EMBL" id="GBEZ01015290">
    <property type="protein sequence ID" value="JAC70862.1"/>
    <property type="molecule type" value="Transcribed_RNA"/>
</dbReference>
<dbReference type="GO" id="GO:0000973">
    <property type="term" value="P:post-transcriptional tethering of RNA polymerase II gene DNA at nuclear periphery"/>
    <property type="evidence" value="ECO:0007669"/>
    <property type="project" value="TreeGrafter"/>
</dbReference>
<evidence type="ECO:0000313" key="3">
    <source>
        <dbReference type="EMBL" id="JAC63262.1"/>
    </source>
</evidence>
<reference evidence="3" key="1">
    <citation type="submission" date="2014-05" db="EMBL/GenBank/DDBJ databases">
        <title>The transcriptome of the halophilic microalga Tetraselmis sp. GSL018 isolated from the Great Salt Lake, Utah.</title>
        <authorList>
            <person name="Jinkerson R.E."/>
            <person name="D'Adamo S."/>
            <person name="Posewitz M.C."/>
        </authorList>
    </citation>
    <scope>NUCLEOTIDE SEQUENCE</scope>
    <source>
        <strain evidence="3">GSL018</strain>
    </source>
</reference>
<dbReference type="InterPro" id="IPR036388">
    <property type="entry name" value="WH-like_DNA-bd_sf"/>
</dbReference>
<evidence type="ECO:0000313" key="4">
    <source>
        <dbReference type="EMBL" id="JAC70862.1"/>
    </source>
</evidence>
<dbReference type="PANTHER" id="PTHR12732">
    <property type="entry name" value="UNCHARACTERIZED PROTEASOME COMPONENT REGION PCI-CONTAINING"/>
    <property type="match status" value="1"/>
</dbReference>
<gene>
    <name evidence="3" type="ORF">TSPGSL018_21071</name>
    <name evidence="4" type="ORF">TSPGSL018_3212</name>
</gene>
<dbReference type="InterPro" id="IPR000717">
    <property type="entry name" value="PCI_dom"/>
</dbReference>
<sequence length="412" mass="46876">MNASLSFSQYLGAIQKSIELERGDEFRELIDLNNGAAMQAIFEAQQRNPQWDPSGACTSRFASPWDEIVSAHCLCLASLLKGSRVEAYNHLVSCVTPFLKAFRQDTTAWCIEPMYGVVRNVRSVATAADKELKKLGKNQTKLTDAGRMLQNCFSAALQGHGNKAKKLATLEVVNTLFKIYFSLNTLRLCKNLIKSVDSPLLPNFDNFPLAQRVTYRFYVGRLAVFDEDYVRARDFLEFAFDNCEPSATRNKALILKYLIPVQLLLGILPTRELLRRHKLEIFEGIVGAMKTGSIKMYNECMDRYQEVFIQAGTFLLLEKLKQSVYRRLLRKVAAVHKELEPAKWAQIPLALFQSALAWEGCDMDLDEIECILANLVYRKYVKGYISHQHRVLVISKMDAFPPLKNINLVDIN</sequence>
<evidence type="ECO:0000256" key="1">
    <source>
        <dbReference type="ARBA" id="ARBA00025771"/>
    </source>
</evidence>
<dbReference type="GO" id="GO:0070390">
    <property type="term" value="C:transcription export complex 2"/>
    <property type="evidence" value="ECO:0007669"/>
    <property type="project" value="TreeGrafter"/>
</dbReference>
<dbReference type="InterPro" id="IPR045114">
    <property type="entry name" value="Csn12-like"/>
</dbReference>
<dbReference type="PANTHER" id="PTHR12732:SF0">
    <property type="entry name" value="PCI DOMAIN-CONTAINING PROTEIN 2"/>
    <property type="match status" value="1"/>
</dbReference>
<organism evidence="3">
    <name type="scientific">Tetraselmis sp. GSL018</name>
    <dbReference type="NCBI Taxonomy" id="582737"/>
    <lineage>
        <taxon>Eukaryota</taxon>
        <taxon>Viridiplantae</taxon>
        <taxon>Chlorophyta</taxon>
        <taxon>core chlorophytes</taxon>
        <taxon>Chlorodendrophyceae</taxon>
        <taxon>Chlorodendrales</taxon>
        <taxon>Chlorodendraceae</taxon>
        <taxon>Tetraselmis</taxon>
    </lineage>
</organism>
<comment type="similarity">
    <text evidence="1">Belongs to the CSN12 family.</text>
</comment>
<dbReference type="Pfam" id="PF01399">
    <property type="entry name" value="PCI"/>
    <property type="match status" value="1"/>
</dbReference>